<organism evidence="1 2">
    <name type="scientific">Holotrichia oblita</name>
    <name type="common">Chafer beetle</name>
    <dbReference type="NCBI Taxonomy" id="644536"/>
    <lineage>
        <taxon>Eukaryota</taxon>
        <taxon>Metazoa</taxon>
        <taxon>Ecdysozoa</taxon>
        <taxon>Arthropoda</taxon>
        <taxon>Hexapoda</taxon>
        <taxon>Insecta</taxon>
        <taxon>Pterygota</taxon>
        <taxon>Neoptera</taxon>
        <taxon>Endopterygota</taxon>
        <taxon>Coleoptera</taxon>
        <taxon>Polyphaga</taxon>
        <taxon>Scarabaeiformia</taxon>
        <taxon>Scarabaeidae</taxon>
        <taxon>Melolonthinae</taxon>
        <taxon>Holotrichia</taxon>
    </lineage>
</organism>
<name>A0ACB9TR40_HOLOL</name>
<protein>
    <submittedName>
        <fullName evidence="1">Coleoptericin</fullName>
    </submittedName>
</protein>
<dbReference type="EMBL" id="CM043016">
    <property type="protein sequence ID" value="KAI4469276.1"/>
    <property type="molecule type" value="Genomic_DNA"/>
</dbReference>
<keyword evidence="2" id="KW-1185">Reference proteome</keyword>
<accession>A0ACB9TR40</accession>
<comment type="caution">
    <text evidence="1">The sequence shown here is derived from an EMBL/GenBank/DDBJ whole genome shotgun (WGS) entry which is preliminary data.</text>
</comment>
<proteinExistence type="predicted"/>
<reference evidence="1" key="1">
    <citation type="submission" date="2022-04" db="EMBL/GenBank/DDBJ databases">
        <title>Chromosome-scale genome assembly of Holotrichia oblita Faldermann.</title>
        <authorList>
            <person name="Rongchong L."/>
        </authorList>
    </citation>
    <scope>NUCLEOTIDE SEQUENCE</scope>
    <source>
        <strain evidence="1">81SQS9</strain>
    </source>
</reference>
<evidence type="ECO:0000313" key="1">
    <source>
        <dbReference type="EMBL" id="KAI4469276.1"/>
    </source>
</evidence>
<evidence type="ECO:0000313" key="2">
    <source>
        <dbReference type="Proteomes" id="UP001056778"/>
    </source>
</evidence>
<sequence length="141" mass="15660">MMNLIVFLGFVAFSVARIVPEDYYNPQNYPVDASEEEHVVSIPEDWMLVEDNGDESEGEHPGSYIRYRRSLQPGAPNFPIPGSNLPSSVSGNIEKQGQNTIATINAQHKTDKYDVGGTWSKVVRGPGRSKPNFSVGGTYRW</sequence>
<dbReference type="Proteomes" id="UP001056778">
    <property type="component" value="Chromosome 2"/>
</dbReference>
<gene>
    <name evidence="1" type="ORF">MML48_2g00020473</name>
</gene>